<dbReference type="InterPro" id="IPR000515">
    <property type="entry name" value="MetI-like"/>
</dbReference>
<gene>
    <name evidence="9" type="ORF">ACFPET_05580</name>
</gene>
<feature type="domain" description="ABC transmembrane type-1" evidence="8">
    <location>
        <begin position="116"/>
        <end position="338"/>
    </location>
</feature>
<dbReference type="SUPFAM" id="SSF161098">
    <property type="entry name" value="MetI-like"/>
    <property type="match status" value="1"/>
</dbReference>
<evidence type="ECO:0000256" key="1">
    <source>
        <dbReference type="ARBA" id="ARBA00004651"/>
    </source>
</evidence>
<feature type="transmembrane region" description="Helical" evidence="7">
    <location>
        <begin position="270"/>
        <end position="295"/>
    </location>
</feature>
<evidence type="ECO:0000256" key="3">
    <source>
        <dbReference type="ARBA" id="ARBA00022475"/>
    </source>
</evidence>
<keyword evidence="2 7" id="KW-0813">Transport</keyword>
<comment type="similarity">
    <text evidence="7">Belongs to the binding-protein-dependent transport system permease family.</text>
</comment>
<dbReference type="Proteomes" id="UP001595823">
    <property type="component" value="Unassembled WGS sequence"/>
</dbReference>
<feature type="transmembrane region" description="Helical" evidence="7">
    <location>
        <begin position="122"/>
        <end position="143"/>
    </location>
</feature>
<accession>A0ABV8TV41</accession>
<keyword evidence="10" id="KW-1185">Reference proteome</keyword>
<dbReference type="Gene3D" id="1.10.3720.10">
    <property type="entry name" value="MetI-like"/>
    <property type="match status" value="1"/>
</dbReference>
<comment type="caution">
    <text evidence="9">The sequence shown here is derived from an EMBL/GenBank/DDBJ whole genome shotgun (WGS) entry which is preliminary data.</text>
</comment>
<comment type="subcellular location">
    <subcellularLocation>
        <location evidence="1 7">Cell membrane</location>
        <topology evidence="1 7">Multi-pass membrane protein</topology>
    </subcellularLocation>
</comment>
<proteinExistence type="inferred from homology"/>
<dbReference type="EMBL" id="JBHSDK010000008">
    <property type="protein sequence ID" value="MFC4334664.1"/>
    <property type="molecule type" value="Genomic_DNA"/>
</dbReference>
<keyword evidence="3" id="KW-1003">Cell membrane</keyword>
<keyword evidence="5 7" id="KW-1133">Transmembrane helix</keyword>
<evidence type="ECO:0000256" key="6">
    <source>
        <dbReference type="ARBA" id="ARBA00023136"/>
    </source>
</evidence>
<evidence type="ECO:0000256" key="7">
    <source>
        <dbReference type="RuleBase" id="RU363032"/>
    </source>
</evidence>
<evidence type="ECO:0000259" key="8">
    <source>
        <dbReference type="PROSITE" id="PS50928"/>
    </source>
</evidence>
<keyword evidence="4 7" id="KW-0812">Transmembrane</keyword>
<evidence type="ECO:0000256" key="4">
    <source>
        <dbReference type="ARBA" id="ARBA00022692"/>
    </source>
</evidence>
<dbReference type="Pfam" id="PF00528">
    <property type="entry name" value="BPD_transp_1"/>
    <property type="match status" value="1"/>
</dbReference>
<dbReference type="RefSeq" id="WP_380618584.1">
    <property type="nucleotide sequence ID" value="NZ_JBHSDK010000008.1"/>
</dbReference>
<dbReference type="InterPro" id="IPR035906">
    <property type="entry name" value="MetI-like_sf"/>
</dbReference>
<evidence type="ECO:0000256" key="2">
    <source>
        <dbReference type="ARBA" id="ARBA00022448"/>
    </source>
</evidence>
<organism evidence="9 10">
    <name type="scientific">Salininema proteolyticum</name>
    <dbReference type="NCBI Taxonomy" id="1607685"/>
    <lineage>
        <taxon>Bacteria</taxon>
        <taxon>Bacillati</taxon>
        <taxon>Actinomycetota</taxon>
        <taxon>Actinomycetes</taxon>
        <taxon>Glycomycetales</taxon>
        <taxon>Glycomycetaceae</taxon>
        <taxon>Salininema</taxon>
    </lineage>
</organism>
<feature type="transmembrane region" description="Helical" evidence="7">
    <location>
        <begin position="315"/>
        <end position="341"/>
    </location>
</feature>
<reference evidence="10" key="1">
    <citation type="journal article" date="2019" name="Int. J. Syst. Evol. Microbiol.">
        <title>The Global Catalogue of Microorganisms (GCM) 10K type strain sequencing project: providing services to taxonomists for standard genome sequencing and annotation.</title>
        <authorList>
            <consortium name="The Broad Institute Genomics Platform"/>
            <consortium name="The Broad Institute Genome Sequencing Center for Infectious Disease"/>
            <person name="Wu L."/>
            <person name="Ma J."/>
        </authorList>
    </citation>
    <scope>NUCLEOTIDE SEQUENCE [LARGE SCALE GENOMIC DNA]</scope>
    <source>
        <strain evidence="10">IBRC-M 10908</strain>
    </source>
</reference>
<feature type="transmembrane region" description="Helical" evidence="7">
    <location>
        <begin position="212"/>
        <end position="230"/>
    </location>
</feature>
<feature type="transmembrane region" description="Helical" evidence="7">
    <location>
        <begin position="9"/>
        <end position="29"/>
    </location>
</feature>
<name>A0ABV8TV41_9ACTN</name>
<evidence type="ECO:0000313" key="9">
    <source>
        <dbReference type="EMBL" id="MFC4334664.1"/>
    </source>
</evidence>
<evidence type="ECO:0000313" key="10">
    <source>
        <dbReference type="Proteomes" id="UP001595823"/>
    </source>
</evidence>
<feature type="transmembrane region" description="Helical" evidence="7">
    <location>
        <begin position="150"/>
        <end position="170"/>
    </location>
</feature>
<evidence type="ECO:0000256" key="5">
    <source>
        <dbReference type="ARBA" id="ARBA00022989"/>
    </source>
</evidence>
<protein>
    <submittedName>
        <fullName evidence="9">ABC transporter permease</fullName>
    </submittedName>
</protein>
<dbReference type="PANTHER" id="PTHR30465">
    <property type="entry name" value="INNER MEMBRANE ABC TRANSPORTER"/>
    <property type="match status" value="1"/>
</dbReference>
<sequence length="348" mass="38817">MLKYSIRRLLIMIPVILAASFITFTLSSMSTDPVETYRVTLQQQAGERDLKPEDVENSVELYAQKYYYDRSFPERYWLWLTGFGDDRGDMGIIQGEFGPSTRGDSFDIGSELAKRVYPTFKLIFAGSVFSIGLAMIFGVISAVRQYRMVDYVLTTVGFVCLAMPTFWFAAVVKGLGVSFNKSTDTSFFGTVNDRSQAGTADFTTFDHFMDQLGHLVLPTIVLMLTGYAAASRYQRSAMLEVLHSDYVRLARAKGVPNRTVVRRHALRNALIPMATLAPAAIVLSITGAILTEAIFNWDGMGRFFSTSLTRGDTFAIQAFLIFSGVLTVIAVLISDLLYGVLDPRIRYE</sequence>
<dbReference type="PANTHER" id="PTHR30465:SF0">
    <property type="entry name" value="OLIGOPEPTIDE TRANSPORT SYSTEM PERMEASE PROTEIN APPB"/>
    <property type="match status" value="1"/>
</dbReference>
<dbReference type="PROSITE" id="PS50928">
    <property type="entry name" value="ABC_TM1"/>
    <property type="match status" value="1"/>
</dbReference>
<dbReference type="CDD" id="cd06261">
    <property type="entry name" value="TM_PBP2"/>
    <property type="match status" value="1"/>
</dbReference>
<keyword evidence="6 7" id="KW-0472">Membrane</keyword>